<dbReference type="KEGG" id="sgn:SGRA_2442"/>
<dbReference type="EMBL" id="CP002831">
    <property type="protein sequence ID" value="AFC25170.1"/>
    <property type="molecule type" value="Genomic_DNA"/>
</dbReference>
<accession>H6L5F4</accession>
<dbReference type="Proteomes" id="UP000007519">
    <property type="component" value="Chromosome"/>
</dbReference>
<reference evidence="2 3" key="1">
    <citation type="journal article" date="2012" name="Stand. Genomic Sci.">
        <title>Complete genome sequencing and analysis of Saprospira grandis str. Lewin, a predatory marine bacterium.</title>
        <authorList>
            <person name="Saw J.H."/>
            <person name="Yuryev A."/>
            <person name="Kanbe M."/>
            <person name="Hou S."/>
            <person name="Young A.G."/>
            <person name="Aizawa S."/>
            <person name="Alam M."/>
        </authorList>
    </citation>
    <scope>NUCLEOTIDE SEQUENCE [LARGE SCALE GENOMIC DNA]</scope>
    <source>
        <strain evidence="2 3">Lewin</strain>
    </source>
</reference>
<feature type="compositionally biased region" description="Basic residues" evidence="1">
    <location>
        <begin position="21"/>
        <end position="32"/>
    </location>
</feature>
<dbReference type="HOGENOM" id="CLU_2720022_0_0_10"/>
<evidence type="ECO:0000313" key="2">
    <source>
        <dbReference type="EMBL" id="AFC25170.1"/>
    </source>
</evidence>
<feature type="region of interest" description="Disordered" evidence="1">
    <location>
        <begin position="1"/>
        <end position="72"/>
    </location>
</feature>
<evidence type="ECO:0000313" key="3">
    <source>
        <dbReference type="Proteomes" id="UP000007519"/>
    </source>
</evidence>
<organism evidence="2 3">
    <name type="scientific">Saprospira grandis (strain Lewin)</name>
    <dbReference type="NCBI Taxonomy" id="984262"/>
    <lineage>
        <taxon>Bacteria</taxon>
        <taxon>Pseudomonadati</taxon>
        <taxon>Bacteroidota</taxon>
        <taxon>Saprospiria</taxon>
        <taxon>Saprospirales</taxon>
        <taxon>Saprospiraceae</taxon>
        <taxon>Saprospira</taxon>
    </lineage>
</organism>
<proteinExistence type="predicted"/>
<dbReference type="AlphaFoldDB" id="H6L5F4"/>
<sequence>MSLGSKKEKHKILNSLPKTAKPPKKTAKRRKTAERPSAAQPWPAGPDQGAKRRRAEQSCERRSIAAAELAEG</sequence>
<name>H6L5F4_SAPGL</name>
<keyword evidence="3" id="KW-1185">Reference proteome</keyword>
<protein>
    <submittedName>
        <fullName evidence="2">Uncharacterized protein</fullName>
    </submittedName>
</protein>
<gene>
    <name evidence="2" type="ordered locus">SGRA_2442</name>
</gene>
<evidence type="ECO:0000256" key="1">
    <source>
        <dbReference type="SAM" id="MobiDB-lite"/>
    </source>
</evidence>